<dbReference type="EMBL" id="CP095049">
    <property type="protein sequence ID" value="UOQ55582.1"/>
    <property type="molecule type" value="Genomic_DNA"/>
</dbReference>
<dbReference type="PROSITE" id="PS51257">
    <property type="entry name" value="PROKAR_LIPOPROTEIN"/>
    <property type="match status" value="1"/>
</dbReference>
<keyword evidence="1" id="KW-0812">Transmembrane</keyword>
<keyword evidence="1" id="KW-0472">Membrane</keyword>
<reference evidence="2 3" key="1">
    <citation type="submission" date="2022-04" db="EMBL/GenBank/DDBJ databases">
        <title>Hymenobacter sp. isolated from the air.</title>
        <authorList>
            <person name="Won M."/>
            <person name="Lee C.-M."/>
            <person name="Woen H.-Y."/>
            <person name="Kwon S.-W."/>
        </authorList>
    </citation>
    <scope>NUCLEOTIDE SEQUENCE [LARGE SCALE GENOMIC DNA]</scope>
    <source>
        <strain evidence="3">5116 S-27</strain>
    </source>
</reference>
<name>A0ABY4FFY3_9BACT</name>
<dbReference type="RefSeq" id="WP_244724715.1">
    <property type="nucleotide sequence ID" value="NZ_CP095049.1"/>
</dbReference>
<evidence type="ECO:0000313" key="2">
    <source>
        <dbReference type="EMBL" id="UOQ55582.1"/>
    </source>
</evidence>
<accession>A0ABY4FFY3</accession>
<keyword evidence="3" id="KW-1185">Reference proteome</keyword>
<gene>
    <name evidence="2" type="ORF">MUN80_12665</name>
</gene>
<evidence type="ECO:0000313" key="3">
    <source>
        <dbReference type="Proteomes" id="UP000831785"/>
    </source>
</evidence>
<proteinExistence type="predicted"/>
<protein>
    <submittedName>
        <fullName evidence="2">Uncharacterized protein</fullName>
    </submittedName>
</protein>
<feature type="transmembrane region" description="Helical" evidence="1">
    <location>
        <begin position="218"/>
        <end position="240"/>
    </location>
</feature>
<sequence>MMLYLARRHRRPLLFPPGLLALGFLLLVGCLAVRPWYELLKTRYVMQLTLPPKPVSDAIIPRHDEPEKSSPVIPEAGLRYYSQLAHFRSWQDFALTGVAEQDVATAQKARQAFEAMQLDSLQAHGIRIRFENRSTYASMIRMLDWANAATPKYLVDFHHEPTTLYAFTEAYRPPNSSGLELPEFCLCNDVLYDHPSPASFETQMQNWFTRWQQAWQEAFFSSAWQLPILFLWGIIAVNCWKMARQWHTA</sequence>
<dbReference type="Proteomes" id="UP000831785">
    <property type="component" value="Chromosome"/>
</dbReference>
<organism evidence="2 3">
    <name type="scientific">Hymenobacter cellulosivorans</name>
    <dbReference type="NCBI Taxonomy" id="2932249"/>
    <lineage>
        <taxon>Bacteria</taxon>
        <taxon>Pseudomonadati</taxon>
        <taxon>Bacteroidota</taxon>
        <taxon>Cytophagia</taxon>
        <taxon>Cytophagales</taxon>
        <taxon>Hymenobacteraceae</taxon>
        <taxon>Hymenobacter</taxon>
    </lineage>
</organism>
<evidence type="ECO:0000256" key="1">
    <source>
        <dbReference type="SAM" id="Phobius"/>
    </source>
</evidence>
<keyword evidence="1" id="KW-1133">Transmembrane helix</keyword>